<evidence type="ECO:0000313" key="1">
    <source>
        <dbReference type="EMBL" id="OOC09051.1"/>
    </source>
</evidence>
<dbReference type="InterPro" id="IPR015946">
    <property type="entry name" value="KH_dom-like_a/b"/>
</dbReference>
<dbReference type="OrthoDB" id="5783368at2"/>
<gene>
    <name evidence="1" type="ORF">B1A74_13020</name>
</gene>
<dbReference type="InterPro" id="IPR036102">
    <property type="entry name" value="OsmC/Ohrsf"/>
</dbReference>
<organism evidence="1 2">
    <name type="scientific">Thioalkalivibrio halophilus</name>
    <dbReference type="NCBI Taxonomy" id="252474"/>
    <lineage>
        <taxon>Bacteria</taxon>
        <taxon>Pseudomonadati</taxon>
        <taxon>Pseudomonadota</taxon>
        <taxon>Gammaproteobacteria</taxon>
        <taxon>Chromatiales</taxon>
        <taxon>Ectothiorhodospiraceae</taxon>
        <taxon>Thioalkalivibrio</taxon>
    </lineage>
</organism>
<name>A0A1V2ZVL8_9GAMM</name>
<evidence type="ECO:0000313" key="2">
    <source>
        <dbReference type="Proteomes" id="UP000189177"/>
    </source>
</evidence>
<dbReference type="AlphaFoldDB" id="A0A1V2ZVL8"/>
<dbReference type="STRING" id="252474.B1A74_13020"/>
<protein>
    <recommendedName>
        <fullName evidence="3">Osmotically inducible protein OsmC</fullName>
    </recommendedName>
</protein>
<proteinExistence type="predicted"/>
<dbReference type="Gene3D" id="3.30.300.20">
    <property type="match status" value="1"/>
</dbReference>
<accession>A0A1V2ZVL8</accession>
<keyword evidence="2" id="KW-1185">Reference proteome</keyword>
<evidence type="ECO:0008006" key="3">
    <source>
        <dbReference type="Google" id="ProtNLM"/>
    </source>
</evidence>
<dbReference type="Pfam" id="PF02566">
    <property type="entry name" value="OsmC"/>
    <property type="match status" value="1"/>
</dbReference>
<dbReference type="SUPFAM" id="SSF82784">
    <property type="entry name" value="OsmC-like"/>
    <property type="match status" value="1"/>
</dbReference>
<sequence>MANDSTRSLILGRDHDGNLAMRSADHSDKPGALGYDPLQHLAISLGSCLLEFCDRFLSRRGYPRAAELEVTWTFDARRCRVSTLQSELRLPINLEEGEQTSLERMLAQCPIHQALEGPLEVPTRVRLTHARRPAPA</sequence>
<dbReference type="RefSeq" id="WP_077244877.1">
    <property type="nucleotide sequence ID" value="NZ_MUZR01000066.1"/>
</dbReference>
<dbReference type="Proteomes" id="UP000189177">
    <property type="component" value="Unassembled WGS sequence"/>
</dbReference>
<comment type="caution">
    <text evidence="1">The sequence shown here is derived from an EMBL/GenBank/DDBJ whole genome shotgun (WGS) entry which is preliminary data.</text>
</comment>
<dbReference type="InterPro" id="IPR003718">
    <property type="entry name" value="OsmC/Ohr_fam"/>
</dbReference>
<reference evidence="1 2" key="1">
    <citation type="submission" date="2017-02" db="EMBL/GenBank/DDBJ databases">
        <title>Genomic diversity within the haloalkaliphilic genus Thioalkalivibrio.</title>
        <authorList>
            <person name="Ahn A.-C."/>
            <person name="Meier-Kolthoff J."/>
            <person name="Overmars L."/>
            <person name="Richter M."/>
            <person name="Woyke T."/>
            <person name="Sorokin D.Y."/>
            <person name="Muyzer G."/>
        </authorList>
    </citation>
    <scope>NUCLEOTIDE SEQUENCE [LARGE SCALE GENOMIC DNA]</scope>
    <source>
        <strain evidence="1 2">HL17</strain>
    </source>
</reference>
<dbReference type="EMBL" id="MUZR01000066">
    <property type="protein sequence ID" value="OOC09051.1"/>
    <property type="molecule type" value="Genomic_DNA"/>
</dbReference>